<sequence length="204" mass="21695">MHGGAAPQVQAAARRRLQQATDSLAARLLGIALDEGTSETVRLAAIRDALDRGGVTAKAELELSAKPAEPWREVLGNVAGVARVSQTDSRRARGLPVEDQNPMPALEPVGADTVIDAEVVDENPDAPSAYPTPAPSGTHKPPWRRPPYGPGADEPIIPPTGSPASKALVTIEEAEAAERQRQYAEAARRERERASTGRIARRAR</sequence>
<gene>
    <name evidence="1" type="ORF">K6L26_08720</name>
</gene>
<protein>
    <submittedName>
        <fullName evidence="1">Uncharacterized protein</fullName>
    </submittedName>
</protein>
<keyword evidence="2" id="KW-1185">Reference proteome</keyword>
<organism evidence="1 2">
    <name type="scientific">Mycolicibacterium farcinogenes</name>
    <name type="common">Mycobacterium farcinogenes</name>
    <dbReference type="NCBI Taxonomy" id="1802"/>
    <lineage>
        <taxon>Bacteria</taxon>
        <taxon>Bacillati</taxon>
        <taxon>Actinomycetota</taxon>
        <taxon>Actinomycetes</taxon>
        <taxon>Mycobacteriales</taxon>
        <taxon>Mycobacteriaceae</taxon>
        <taxon>Mycolicibacterium</taxon>
    </lineage>
</organism>
<dbReference type="Proteomes" id="UP000825598">
    <property type="component" value="Chromosome"/>
</dbReference>
<accession>A0ACD1FKY0</accession>
<reference evidence="1" key="1">
    <citation type="submission" date="2021-07" db="EMBL/GenBank/DDBJ databases">
        <title>Complete Genome Sequences of Mycobacterium farcinogenes Isolated from Clinical Specimens from Patients in Thailand.</title>
        <authorList>
            <person name="Sodsai P."/>
        </authorList>
    </citation>
    <scope>NUCLEOTIDE SEQUENCE</scope>
    <source>
        <strain evidence="1">BKK/CU-MFGFA-001</strain>
    </source>
</reference>
<evidence type="ECO:0000313" key="2">
    <source>
        <dbReference type="Proteomes" id="UP000825598"/>
    </source>
</evidence>
<proteinExistence type="predicted"/>
<evidence type="ECO:0000313" key="1">
    <source>
        <dbReference type="EMBL" id="QZH67696.1"/>
    </source>
</evidence>
<dbReference type="EMBL" id="CP081673">
    <property type="protein sequence ID" value="QZH67696.1"/>
    <property type="molecule type" value="Genomic_DNA"/>
</dbReference>
<name>A0ACD1FKY0_MYCFR</name>